<dbReference type="RefSeq" id="WP_114769330.1">
    <property type="nucleotide sequence ID" value="NZ_QQBB01000002.1"/>
</dbReference>
<reference evidence="2 3" key="1">
    <citation type="submission" date="2018-07" db="EMBL/GenBank/DDBJ databases">
        <title>Genomic Encyclopedia of Type Strains, Phase IV (KMG-IV): sequencing the most valuable type-strain genomes for metagenomic binning, comparative biology and taxonomic classification.</title>
        <authorList>
            <person name="Goeker M."/>
        </authorList>
    </citation>
    <scope>NUCLEOTIDE SEQUENCE [LARGE SCALE GENOMIC DNA]</scope>
    <source>
        <strain evidence="2 3">DSM 14364</strain>
    </source>
</reference>
<feature type="coiled-coil region" evidence="1">
    <location>
        <begin position="5"/>
        <end position="32"/>
    </location>
</feature>
<gene>
    <name evidence="2" type="ORF">DES45_102562</name>
</gene>
<keyword evidence="1" id="KW-0175">Coiled coil</keyword>
<evidence type="ECO:0000256" key="1">
    <source>
        <dbReference type="SAM" id="Coils"/>
    </source>
</evidence>
<dbReference type="Proteomes" id="UP000254925">
    <property type="component" value="Unassembled WGS sequence"/>
</dbReference>
<evidence type="ECO:0000313" key="2">
    <source>
        <dbReference type="EMBL" id="RDI61167.1"/>
    </source>
</evidence>
<proteinExistence type="predicted"/>
<organism evidence="2 3">
    <name type="scientific">Microvirga subterranea</name>
    <dbReference type="NCBI Taxonomy" id="186651"/>
    <lineage>
        <taxon>Bacteria</taxon>
        <taxon>Pseudomonadati</taxon>
        <taxon>Pseudomonadota</taxon>
        <taxon>Alphaproteobacteria</taxon>
        <taxon>Hyphomicrobiales</taxon>
        <taxon>Methylobacteriaceae</taxon>
        <taxon>Microvirga</taxon>
    </lineage>
</organism>
<protein>
    <submittedName>
        <fullName evidence="2">Uncharacterized protein</fullName>
    </submittedName>
</protein>
<name>A0A370HRM7_9HYPH</name>
<dbReference type="EMBL" id="QQBB01000002">
    <property type="protein sequence ID" value="RDI61167.1"/>
    <property type="molecule type" value="Genomic_DNA"/>
</dbReference>
<sequence length="133" mass="15442">MTKRIEELEAQIARLREELRHAEAALWEEKSRAPAIGDYVRCPLTNFYGRVTNVIPRLHGRPWVEIRPYLAEGLPGSGTLDLYDNWELIDPPENDDAFPFTSRGSELPISPIAWPSKAREPHRVKTKYYLVKW</sequence>
<keyword evidence="3" id="KW-1185">Reference proteome</keyword>
<dbReference type="AlphaFoldDB" id="A0A370HRM7"/>
<dbReference type="OrthoDB" id="8019072at2"/>
<comment type="caution">
    <text evidence="2">The sequence shown here is derived from an EMBL/GenBank/DDBJ whole genome shotgun (WGS) entry which is preliminary data.</text>
</comment>
<accession>A0A370HRM7</accession>
<evidence type="ECO:0000313" key="3">
    <source>
        <dbReference type="Proteomes" id="UP000254925"/>
    </source>
</evidence>